<evidence type="ECO:0000259" key="2">
    <source>
        <dbReference type="Pfam" id="PF03372"/>
    </source>
</evidence>
<keyword evidence="3" id="KW-0255">Endonuclease</keyword>
<dbReference type="Gene3D" id="3.60.10.10">
    <property type="entry name" value="Endonuclease/exonuclease/phosphatase"/>
    <property type="match status" value="1"/>
</dbReference>
<feature type="signal peptide" evidence="1">
    <location>
        <begin position="1"/>
        <end position="20"/>
    </location>
</feature>
<reference evidence="3 4" key="1">
    <citation type="submission" date="2023-06" db="EMBL/GenBank/DDBJ databases">
        <title>Alteromonas sp. ASW11-36 isolated from intertidal sand.</title>
        <authorList>
            <person name="Li Y."/>
        </authorList>
    </citation>
    <scope>NUCLEOTIDE SEQUENCE [LARGE SCALE GENOMIC DNA]</scope>
    <source>
        <strain evidence="3 4">ASW11-36</strain>
    </source>
</reference>
<name>A0ABT7SW92_9ALTE</name>
<keyword evidence="4" id="KW-1185">Reference proteome</keyword>
<dbReference type="RefSeq" id="WP_289364729.1">
    <property type="nucleotide sequence ID" value="NZ_JAUCBP010000007.1"/>
</dbReference>
<dbReference type="SUPFAM" id="SSF56219">
    <property type="entry name" value="DNase I-like"/>
    <property type="match status" value="1"/>
</dbReference>
<feature type="chain" id="PRO_5045448530" evidence="1">
    <location>
        <begin position="21"/>
        <end position="467"/>
    </location>
</feature>
<accession>A0ABT7SW92</accession>
<dbReference type="InterPro" id="IPR036691">
    <property type="entry name" value="Endo/exonu/phosph_ase_sf"/>
</dbReference>
<evidence type="ECO:0000313" key="4">
    <source>
        <dbReference type="Proteomes" id="UP001234343"/>
    </source>
</evidence>
<feature type="domain" description="Endonuclease/exonuclease/phosphatase" evidence="2">
    <location>
        <begin position="95"/>
        <end position="458"/>
    </location>
</feature>
<dbReference type="PROSITE" id="PS51257">
    <property type="entry name" value="PROKAR_LIPOPROTEIN"/>
    <property type="match status" value="1"/>
</dbReference>
<keyword evidence="3" id="KW-0378">Hydrolase</keyword>
<keyword evidence="1" id="KW-0732">Signal</keyword>
<dbReference type="Proteomes" id="UP001234343">
    <property type="component" value="Unassembled WGS sequence"/>
</dbReference>
<keyword evidence="3" id="KW-0540">Nuclease</keyword>
<organism evidence="3 4">
    <name type="scientific">Alteromonas arenosi</name>
    <dbReference type="NCBI Taxonomy" id="3055817"/>
    <lineage>
        <taxon>Bacteria</taxon>
        <taxon>Pseudomonadati</taxon>
        <taxon>Pseudomonadota</taxon>
        <taxon>Gammaproteobacteria</taxon>
        <taxon>Alteromonadales</taxon>
        <taxon>Alteromonadaceae</taxon>
        <taxon>Alteromonas/Salinimonas group</taxon>
        <taxon>Alteromonas</taxon>
    </lineage>
</organism>
<comment type="caution">
    <text evidence="3">The sequence shown here is derived from an EMBL/GenBank/DDBJ whole genome shotgun (WGS) entry which is preliminary data.</text>
</comment>
<dbReference type="Pfam" id="PF03372">
    <property type="entry name" value="Exo_endo_phos"/>
    <property type="match status" value="1"/>
</dbReference>
<gene>
    <name evidence="3" type="ORF">QTP81_07470</name>
</gene>
<sequence length="467" mass="51854">MFNSAVKVAVVSVLSSILFACSVAKHEQEVVETTPESVTFAQFNVSFAHDGDPTENFAQWIEFMNMSVAQQDALIDGWRTKSLNEADHRLAERIIQIRNVAAIIQIVRPDVLLLNEFNNDGYGENYQALQGFQANYLSISQNLDSVDGGKSLAPITYPFVANYATNTGLPSGMDLANNGYSPTNPNDAYGFGFYHGHYAFALMSKYEIDTANTRTFQTFKRKDLPQAVNPTINVCDGSRQIPDGMQCGDNWFSDDEWQAIRLSSKNHVDAPIRIPTANGDKVIHALLAHPTPPGFDTVTDNNKYRNSAENQFWRYYIDGFAGIYDDKGQFGGFSGDSFVIMGDLNADTVWGRTTDSRFNGIQQLLNQPYIHPEVIRIDGKFLPTSSGATEEPNRRDHPFPPMRTATFGSKADYAVPSADLTVVETGVYWPAEGEPGRLLMNDARIGKRGTDKEVSSDHRLVWVTIAL</sequence>
<evidence type="ECO:0000313" key="3">
    <source>
        <dbReference type="EMBL" id="MDM7860431.1"/>
    </source>
</evidence>
<dbReference type="EMBL" id="JAUCBP010000007">
    <property type="protein sequence ID" value="MDM7860431.1"/>
    <property type="molecule type" value="Genomic_DNA"/>
</dbReference>
<dbReference type="GO" id="GO:0004519">
    <property type="term" value="F:endonuclease activity"/>
    <property type="evidence" value="ECO:0007669"/>
    <property type="project" value="UniProtKB-KW"/>
</dbReference>
<proteinExistence type="predicted"/>
<evidence type="ECO:0000256" key="1">
    <source>
        <dbReference type="SAM" id="SignalP"/>
    </source>
</evidence>
<dbReference type="InterPro" id="IPR005135">
    <property type="entry name" value="Endo/exonuclease/phosphatase"/>
</dbReference>
<protein>
    <submittedName>
        <fullName evidence="3">Endonuclease/exonuclease/phosphatase family protein</fullName>
    </submittedName>
</protein>